<comment type="caution">
    <text evidence="11">Lacks conserved residue(s) required for the propagation of feature annotation.</text>
</comment>
<dbReference type="Pfam" id="PF01931">
    <property type="entry name" value="NTPase_I-T"/>
    <property type="match status" value="1"/>
</dbReference>
<dbReference type="PANTHER" id="PTHR34699:SF2">
    <property type="entry name" value="NON-CANONICAL PURINE NTP PHOSPHATASE_PRRC1 DOMAIN-CONTAINING PROTEIN"/>
    <property type="match status" value="1"/>
</dbReference>
<feature type="binding site" evidence="11">
    <location>
        <begin position="7"/>
        <end position="12"/>
    </location>
    <ligand>
        <name>substrate</name>
    </ligand>
</feature>
<dbReference type="GO" id="GO:0103023">
    <property type="term" value="F:ITPase activity"/>
    <property type="evidence" value="ECO:0007669"/>
    <property type="project" value="UniProtKB-EC"/>
</dbReference>
<evidence type="ECO:0000256" key="3">
    <source>
        <dbReference type="ARBA" id="ARBA00022741"/>
    </source>
</evidence>
<dbReference type="AlphaFoldDB" id="A0A9E8LWJ4"/>
<dbReference type="KEGG" id="faf:OE104_01725"/>
<reference evidence="13" key="1">
    <citation type="submission" date="2022-09" db="EMBL/GenBank/DDBJ databases">
        <title>Complete Genomes of Fervidibacillus albus and Fervidibacillus halotolerans isolated from tidal flat sediments.</title>
        <authorList>
            <person name="Kwon K.K."/>
            <person name="Yang S.-H."/>
            <person name="Park M.J."/>
            <person name="Oh H.-M."/>
        </authorList>
    </citation>
    <scope>NUCLEOTIDE SEQUENCE</scope>
    <source>
        <strain evidence="13">MEBiC13591</strain>
    </source>
</reference>
<dbReference type="InterPro" id="IPR002786">
    <property type="entry name" value="Non_canon_purine_NTPase"/>
</dbReference>
<comment type="catalytic activity">
    <reaction evidence="9 11">
        <text>XTP + H2O = XDP + phosphate + H(+)</text>
        <dbReference type="Rhea" id="RHEA:28406"/>
        <dbReference type="ChEBI" id="CHEBI:15377"/>
        <dbReference type="ChEBI" id="CHEBI:15378"/>
        <dbReference type="ChEBI" id="CHEBI:43474"/>
        <dbReference type="ChEBI" id="CHEBI:59884"/>
        <dbReference type="ChEBI" id="CHEBI:61314"/>
        <dbReference type="EC" id="3.6.1.73"/>
    </reaction>
</comment>
<evidence type="ECO:0000256" key="4">
    <source>
        <dbReference type="ARBA" id="ARBA00022801"/>
    </source>
</evidence>
<comment type="subunit">
    <text evidence="11">Homodimer.</text>
</comment>
<dbReference type="Proteomes" id="UP001164718">
    <property type="component" value="Chromosome"/>
</dbReference>
<dbReference type="RefSeq" id="WP_275417874.1">
    <property type="nucleotide sequence ID" value="NZ_CP106878.1"/>
</dbReference>
<keyword evidence="6 11" id="KW-0546">Nucleotide metabolism</keyword>
<gene>
    <name evidence="13" type="ORF">OE104_01725</name>
</gene>
<keyword evidence="14" id="KW-1185">Reference proteome</keyword>
<dbReference type="GO" id="GO:0046872">
    <property type="term" value="F:metal ion binding"/>
    <property type="evidence" value="ECO:0007669"/>
    <property type="project" value="UniProtKB-KW"/>
</dbReference>
<dbReference type="GO" id="GO:0000166">
    <property type="term" value="F:nucleotide binding"/>
    <property type="evidence" value="ECO:0007669"/>
    <property type="project" value="UniProtKB-KW"/>
</dbReference>
<dbReference type="FunFam" id="3.90.950.10:FF:000002">
    <property type="entry name" value="Inosine/xanthosine triphosphatase"/>
    <property type="match status" value="1"/>
</dbReference>
<evidence type="ECO:0000256" key="7">
    <source>
        <dbReference type="ARBA" id="ARBA00023211"/>
    </source>
</evidence>
<keyword evidence="2 11" id="KW-0479">Metal-binding</keyword>
<evidence type="ECO:0000256" key="9">
    <source>
        <dbReference type="ARBA" id="ARBA00048781"/>
    </source>
</evidence>
<dbReference type="GO" id="GO:0009117">
    <property type="term" value="P:nucleotide metabolic process"/>
    <property type="evidence" value="ECO:0007669"/>
    <property type="project" value="UniProtKB-KW"/>
</dbReference>
<dbReference type="InterPro" id="IPR026533">
    <property type="entry name" value="NTPase/PRRC1"/>
</dbReference>
<dbReference type="SUPFAM" id="SSF52972">
    <property type="entry name" value="ITPase-like"/>
    <property type="match status" value="1"/>
</dbReference>
<dbReference type="Gene3D" id="3.90.950.10">
    <property type="match status" value="1"/>
</dbReference>
<evidence type="ECO:0000256" key="2">
    <source>
        <dbReference type="ARBA" id="ARBA00022723"/>
    </source>
</evidence>
<comment type="function">
    <text evidence="11">Phosphatase that hydrolyzes non-canonical purine nucleotides such as XTP and ITP to their respective diphosphate derivatives. Probably excludes non-canonical purines from DNA/RNA precursor pool, thus preventing their incorporation into DNA/RNA and avoiding chromosomal lesions.</text>
</comment>
<keyword evidence="7 11" id="KW-0464">Manganese</keyword>
<comment type="cofactor">
    <cofactor evidence="1">
        <name>Mn(2+)</name>
        <dbReference type="ChEBI" id="CHEBI:29035"/>
    </cofactor>
</comment>
<dbReference type="NCBIfam" id="NF002850">
    <property type="entry name" value="PRK03114.1"/>
    <property type="match status" value="1"/>
</dbReference>
<feature type="binding site" evidence="11">
    <location>
        <position position="60"/>
    </location>
    <ligand>
        <name>Mg(2+)</name>
        <dbReference type="ChEBI" id="CHEBI:18420"/>
    </ligand>
</feature>
<dbReference type="EC" id="3.6.1.73" evidence="11"/>
<evidence type="ECO:0000313" key="14">
    <source>
        <dbReference type="Proteomes" id="UP001164718"/>
    </source>
</evidence>
<proteinExistence type="inferred from homology"/>
<comment type="similarity">
    <text evidence="10 11">Belongs to the YjjX NTPase family.</text>
</comment>
<dbReference type="InterPro" id="IPR029001">
    <property type="entry name" value="ITPase-like_fam"/>
</dbReference>
<evidence type="ECO:0000256" key="11">
    <source>
        <dbReference type="HAMAP-Rule" id="MF_00648"/>
    </source>
</evidence>
<accession>A0A9E8LWJ4</accession>
<keyword evidence="3 11" id="KW-0547">Nucleotide-binding</keyword>
<evidence type="ECO:0000256" key="6">
    <source>
        <dbReference type="ARBA" id="ARBA00023080"/>
    </source>
</evidence>
<evidence type="ECO:0000256" key="10">
    <source>
        <dbReference type="ARBA" id="ARBA00060855"/>
    </source>
</evidence>
<evidence type="ECO:0000256" key="5">
    <source>
        <dbReference type="ARBA" id="ARBA00022842"/>
    </source>
</evidence>
<organism evidence="13 14">
    <name type="scientific">Fervidibacillus albus</name>
    <dbReference type="NCBI Taxonomy" id="2980026"/>
    <lineage>
        <taxon>Bacteria</taxon>
        <taxon>Bacillati</taxon>
        <taxon>Bacillota</taxon>
        <taxon>Bacilli</taxon>
        <taxon>Bacillales</taxon>
        <taxon>Bacillaceae</taxon>
        <taxon>Fervidibacillus</taxon>
    </lineage>
</organism>
<dbReference type="EMBL" id="CP106878">
    <property type="protein sequence ID" value="WAA10089.1"/>
    <property type="molecule type" value="Genomic_DNA"/>
</dbReference>
<comment type="cofactor">
    <cofactor evidence="11">
        <name>Mg(2+)</name>
        <dbReference type="ChEBI" id="CHEBI:18420"/>
    </cofactor>
    <cofactor evidence="11">
        <name>Mn(2+)</name>
        <dbReference type="ChEBI" id="CHEBI:29035"/>
    </cofactor>
    <text evidence="11">Binds 1 divalent metal cation per subunit; can use either Mg(2+) or Mn(2+).</text>
</comment>
<dbReference type="PANTHER" id="PTHR34699">
    <property type="match status" value="1"/>
</dbReference>
<feature type="domain" description="Non-canonical purine NTP phosphatase/PRRC1" evidence="12">
    <location>
        <begin position="6"/>
        <end position="158"/>
    </location>
</feature>
<feature type="binding site" evidence="11">
    <location>
        <begin position="60"/>
        <end position="61"/>
    </location>
    <ligand>
        <name>substrate</name>
    </ligand>
</feature>
<evidence type="ECO:0000256" key="1">
    <source>
        <dbReference type="ARBA" id="ARBA00001936"/>
    </source>
</evidence>
<evidence type="ECO:0000313" key="13">
    <source>
        <dbReference type="EMBL" id="WAA10089.1"/>
    </source>
</evidence>
<keyword evidence="4 11" id="KW-0378">Hydrolase</keyword>
<protein>
    <recommendedName>
        <fullName evidence="11">Probable inosine/xanthosine triphosphatase</fullName>
        <shortName evidence="11">ITPase/XTPase</shortName>
        <ecNumber evidence="11">3.6.1.73</ecNumber>
    </recommendedName>
    <alternativeName>
        <fullName evidence="11">Non-canonical purine NTP phosphatase</fullName>
    </alternativeName>
    <alternativeName>
        <fullName evidence="11">Non-standard purine NTP phosphatase</fullName>
    </alternativeName>
    <alternativeName>
        <fullName evidence="11">Nucleoside-triphosphate phosphatase</fullName>
        <shortName evidence="11">NTPase</shortName>
    </alternativeName>
</protein>
<comment type="catalytic activity">
    <reaction evidence="8 11">
        <text>ITP + H2O = IDP + phosphate + H(+)</text>
        <dbReference type="Rhea" id="RHEA:28330"/>
        <dbReference type="ChEBI" id="CHEBI:15377"/>
        <dbReference type="ChEBI" id="CHEBI:15378"/>
        <dbReference type="ChEBI" id="CHEBI:43474"/>
        <dbReference type="ChEBI" id="CHEBI:58280"/>
        <dbReference type="ChEBI" id="CHEBI:61402"/>
        <dbReference type="EC" id="3.6.1.73"/>
    </reaction>
</comment>
<dbReference type="InterPro" id="IPR050299">
    <property type="entry name" value="YjjX_NTPase"/>
</dbReference>
<evidence type="ECO:0000256" key="8">
    <source>
        <dbReference type="ARBA" id="ARBA00048174"/>
    </source>
</evidence>
<sequence>MKIAIGSTNRAKIEAVQRAFSDDIVVSVNVPSGVNAQPFSDEETIRGAIQRAKNALEKTDVHIGIGLEGGVMESPHGLMLCNWGALMSKSDSSPIIAGGARILLPEMISERLRKGEELGPIMDDYCKRTNIRHHEGAIGIFTNGLITRGEMFSHVVLMLKGQYMYRNGMGT</sequence>
<dbReference type="HAMAP" id="MF_00648">
    <property type="entry name" value="Non_canon_purine_NTPase_YjjX"/>
    <property type="match status" value="1"/>
</dbReference>
<name>A0A9E8LWJ4_9BACI</name>
<keyword evidence="5 11" id="KW-0460">Magnesium</keyword>
<evidence type="ECO:0000259" key="12">
    <source>
        <dbReference type="Pfam" id="PF01931"/>
    </source>
</evidence>